<evidence type="ECO:0000256" key="4">
    <source>
        <dbReference type="ARBA" id="ARBA00022692"/>
    </source>
</evidence>
<feature type="transmembrane region" description="Helical" evidence="9">
    <location>
        <begin position="185"/>
        <end position="207"/>
    </location>
</feature>
<evidence type="ECO:0000256" key="3">
    <source>
        <dbReference type="ARBA" id="ARBA00022670"/>
    </source>
</evidence>
<dbReference type="EMBL" id="KZ155778">
    <property type="protein sequence ID" value="OUS47265.1"/>
    <property type="molecule type" value="Genomic_DNA"/>
</dbReference>
<dbReference type="Proteomes" id="UP000195557">
    <property type="component" value="Unassembled WGS sequence"/>
</dbReference>
<evidence type="ECO:0000256" key="7">
    <source>
        <dbReference type="ARBA" id="ARBA00023136"/>
    </source>
</evidence>
<dbReference type="InterPro" id="IPR009060">
    <property type="entry name" value="UBA-like_sf"/>
</dbReference>
<feature type="transmembrane region" description="Helical" evidence="9">
    <location>
        <begin position="156"/>
        <end position="179"/>
    </location>
</feature>
<dbReference type="Gene3D" id="1.20.1540.10">
    <property type="entry name" value="Rhomboid-like"/>
    <property type="match status" value="1"/>
</dbReference>
<keyword evidence="3" id="KW-0645">Protease</keyword>
<evidence type="ECO:0000259" key="10">
    <source>
        <dbReference type="PROSITE" id="PS50030"/>
    </source>
</evidence>
<accession>A0A1Y5IJX8</accession>
<dbReference type="Pfam" id="PF00627">
    <property type="entry name" value="UBA"/>
    <property type="match status" value="1"/>
</dbReference>
<evidence type="ECO:0000313" key="11">
    <source>
        <dbReference type="EMBL" id="OUS47265.1"/>
    </source>
</evidence>
<gene>
    <name evidence="11" type="ORF">BE221DRAFT_71088</name>
</gene>
<proteinExistence type="inferred from homology"/>
<reference evidence="11" key="1">
    <citation type="submission" date="2017-04" db="EMBL/GenBank/DDBJ databases">
        <title>Population genomics of picophytoplankton unveils novel chromosome hypervariability.</title>
        <authorList>
            <consortium name="DOE Joint Genome Institute"/>
            <person name="Blanc-Mathieu R."/>
            <person name="Krasovec M."/>
            <person name="Hebrard M."/>
            <person name="Yau S."/>
            <person name="Desgranges E."/>
            <person name="Martin J."/>
            <person name="Schackwitz W."/>
            <person name="Kuo A."/>
            <person name="Salin G."/>
            <person name="Donnadieu C."/>
            <person name="Desdevises Y."/>
            <person name="Sanchez-Ferandin S."/>
            <person name="Moreau H."/>
            <person name="Rivals E."/>
            <person name="Grigoriev I.V."/>
            <person name="Grimsley N."/>
            <person name="Eyre-Walker A."/>
            <person name="Piganeau G."/>
        </authorList>
    </citation>
    <scope>NUCLEOTIDE SEQUENCE [LARGE SCALE GENOMIC DNA]</scope>
    <source>
        <strain evidence="11">RCC 1115</strain>
    </source>
</reference>
<organism evidence="11">
    <name type="scientific">Ostreococcus tauri</name>
    <name type="common">Marine green alga</name>
    <dbReference type="NCBI Taxonomy" id="70448"/>
    <lineage>
        <taxon>Eukaryota</taxon>
        <taxon>Viridiplantae</taxon>
        <taxon>Chlorophyta</taxon>
        <taxon>Mamiellophyceae</taxon>
        <taxon>Mamiellales</taxon>
        <taxon>Bathycoccaceae</taxon>
        <taxon>Ostreococcus</taxon>
    </lineage>
</organism>
<evidence type="ECO:0000256" key="1">
    <source>
        <dbReference type="ARBA" id="ARBA00004141"/>
    </source>
</evidence>
<evidence type="ECO:0000256" key="2">
    <source>
        <dbReference type="ARBA" id="ARBA00009045"/>
    </source>
</evidence>
<dbReference type="SMART" id="SM00165">
    <property type="entry name" value="UBA"/>
    <property type="match status" value="1"/>
</dbReference>
<dbReference type="AlphaFoldDB" id="A0A1Y5IJX8"/>
<dbReference type="SUPFAM" id="SSF144091">
    <property type="entry name" value="Rhomboid-like"/>
    <property type="match status" value="1"/>
</dbReference>
<evidence type="ECO:0000256" key="8">
    <source>
        <dbReference type="SAM" id="MobiDB-lite"/>
    </source>
</evidence>
<name>A0A1Y5IJX8_OSTTA</name>
<feature type="transmembrane region" description="Helical" evidence="9">
    <location>
        <begin position="95"/>
        <end position="117"/>
    </location>
</feature>
<dbReference type="InterPro" id="IPR035952">
    <property type="entry name" value="Rhomboid-like_sf"/>
</dbReference>
<evidence type="ECO:0000256" key="9">
    <source>
        <dbReference type="SAM" id="Phobius"/>
    </source>
</evidence>
<evidence type="ECO:0000256" key="5">
    <source>
        <dbReference type="ARBA" id="ARBA00022801"/>
    </source>
</evidence>
<dbReference type="CDD" id="cd14287">
    <property type="entry name" value="UBA_At3g58460_like"/>
    <property type="match status" value="1"/>
</dbReference>
<sequence length="350" mass="37332">MSTALPRPSPLSNAPLATTTIVVVMFVALASRVAIGANDFVGVCAVPKIAFHWTGYYRVYTSIFTHGNLPHVIFNALAFVSTGGNLERSVGTFHFAWLFVTFAHVAYFASAALAWGLYFGLGYTQGILTCAVGMSGVIFALIVCETNYTDVGRRSVFGLFDVASEWYPLALLVLIQLMIPGVSFLGHAGGVVCGWMYVKGYLNFLLLRDAHAERLEASAILAPVRALSSFVSANAERGARSNRDATARAFPGFTSPRTWELPVHRSGTGTETHGAFTGKGRKLGGDGSTTGEMAALVKVDQRALDTLVQMGFPEHAATRALQAADGDKARAIEILSDEAVIAVDSSEEAL</sequence>
<comment type="subcellular location">
    <subcellularLocation>
        <location evidence="1">Membrane</location>
        <topology evidence="1">Multi-pass membrane protein</topology>
    </subcellularLocation>
</comment>
<feature type="transmembrane region" description="Helical" evidence="9">
    <location>
        <begin position="12"/>
        <end position="30"/>
    </location>
</feature>
<dbReference type="PROSITE" id="PS50030">
    <property type="entry name" value="UBA"/>
    <property type="match status" value="1"/>
</dbReference>
<dbReference type="eggNOG" id="KOG2632">
    <property type="taxonomic scope" value="Eukaryota"/>
</dbReference>
<dbReference type="PANTHER" id="PTHR43066">
    <property type="entry name" value="RHOMBOID-RELATED PROTEIN"/>
    <property type="match status" value="1"/>
</dbReference>
<feature type="domain" description="UBA" evidence="10">
    <location>
        <begin position="298"/>
        <end position="338"/>
    </location>
</feature>
<feature type="region of interest" description="Disordered" evidence="8">
    <location>
        <begin position="261"/>
        <end position="284"/>
    </location>
</feature>
<feature type="transmembrane region" description="Helical" evidence="9">
    <location>
        <begin position="123"/>
        <end position="144"/>
    </location>
</feature>
<dbReference type="Gene3D" id="1.10.8.10">
    <property type="entry name" value="DNA helicase RuvA subunit, C-terminal domain"/>
    <property type="match status" value="1"/>
</dbReference>
<dbReference type="GO" id="GO:0016020">
    <property type="term" value="C:membrane"/>
    <property type="evidence" value="ECO:0007669"/>
    <property type="project" value="UniProtKB-SubCell"/>
</dbReference>
<keyword evidence="6 9" id="KW-1133">Transmembrane helix</keyword>
<dbReference type="InterPro" id="IPR022764">
    <property type="entry name" value="Peptidase_S54_rhomboid_dom"/>
</dbReference>
<comment type="similarity">
    <text evidence="2">Belongs to the peptidase S54 family.</text>
</comment>
<dbReference type="SUPFAM" id="SSF46934">
    <property type="entry name" value="UBA-like"/>
    <property type="match status" value="1"/>
</dbReference>
<keyword evidence="7 9" id="KW-0472">Membrane</keyword>
<dbReference type="GO" id="GO:0006508">
    <property type="term" value="P:proteolysis"/>
    <property type="evidence" value="ECO:0007669"/>
    <property type="project" value="UniProtKB-KW"/>
</dbReference>
<keyword evidence="5" id="KW-0378">Hydrolase</keyword>
<protein>
    <submittedName>
        <fullName evidence="11">Rhomboid family protein</fullName>
    </submittedName>
</protein>
<dbReference type="InterPro" id="IPR015940">
    <property type="entry name" value="UBA"/>
</dbReference>
<dbReference type="PANTHER" id="PTHR43066:SF1">
    <property type="entry name" value="RHOMBOID PROTEIN 2"/>
    <property type="match status" value="1"/>
</dbReference>
<dbReference type="Pfam" id="PF01694">
    <property type="entry name" value="Rhomboid"/>
    <property type="match status" value="1"/>
</dbReference>
<dbReference type="GO" id="GO:0004252">
    <property type="term" value="F:serine-type endopeptidase activity"/>
    <property type="evidence" value="ECO:0007669"/>
    <property type="project" value="InterPro"/>
</dbReference>
<keyword evidence="4 9" id="KW-0812">Transmembrane</keyword>
<evidence type="ECO:0000256" key="6">
    <source>
        <dbReference type="ARBA" id="ARBA00022989"/>
    </source>
</evidence>